<feature type="region of interest" description="Disordered" evidence="1">
    <location>
        <begin position="1"/>
        <end position="80"/>
    </location>
</feature>
<protein>
    <submittedName>
        <fullName evidence="2">Uncharacterized protein</fullName>
    </submittedName>
</protein>
<feature type="compositionally biased region" description="Low complexity" evidence="1">
    <location>
        <begin position="60"/>
        <end position="77"/>
    </location>
</feature>
<dbReference type="AlphaFoldDB" id="A0A6I4SPX9"/>
<reference evidence="2 3" key="1">
    <citation type="submission" date="2019-12" db="EMBL/GenBank/DDBJ databases">
        <title>Genomic-based taxomic classification of the family Erythrobacteraceae.</title>
        <authorList>
            <person name="Xu L."/>
        </authorList>
    </citation>
    <scope>NUCLEOTIDE SEQUENCE [LARGE SCALE GENOMIC DNA]</scope>
    <source>
        <strain evidence="2 3">JCM 17802</strain>
    </source>
</reference>
<feature type="compositionally biased region" description="Pro residues" evidence="1">
    <location>
        <begin position="28"/>
        <end position="38"/>
    </location>
</feature>
<feature type="compositionally biased region" description="Low complexity" evidence="1">
    <location>
        <begin position="39"/>
        <end position="51"/>
    </location>
</feature>
<name>A0A6I4SPX9_9SPHN</name>
<comment type="caution">
    <text evidence="2">The sequence shown here is derived from an EMBL/GenBank/DDBJ whole genome shotgun (WGS) entry which is preliminary data.</text>
</comment>
<gene>
    <name evidence="2" type="ORF">GRI36_09980</name>
</gene>
<dbReference type="EMBL" id="WTYS01000001">
    <property type="protein sequence ID" value="MXO57210.1"/>
    <property type="molecule type" value="Genomic_DNA"/>
</dbReference>
<dbReference type="Proteomes" id="UP000468943">
    <property type="component" value="Unassembled WGS sequence"/>
</dbReference>
<keyword evidence="3" id="KW-1185">Reference proteome</keyword>
<dbReference type="OrthoDB" id="7388088at2"/>
<evidence type="ECO:0000313" key="2">
    <source>
        <dbReference type="EMBL" id="MXO57210.1"/>
    </source>
</evidence>
<evidence type="ECO:0000313" key="3">
    <source>
        <dbReference type="Proteomes" id="UP000468943"/>
    </source>
</evidence>
<evidence type="ECO:0000256" key="1">
    <source>
        <dbReference type="SAM" id="MobiDB-lite"/>
    </source>
</evidence>
<sequence length="603" mass="62504">MAQAAPESLLPPGFDDPAPAPTGTAKPAPRPAPRPAPSATPAGRPAATSGTSSSVVQPLPSGDGATAPAPASGGSISRLPTLDELENLDADELDELLGLKPKFDIPPASRRSMERVGVLAASEGGLPSQALARQPASIVRASLGGIKGPMVSRWGHIMLRRALVSRLAAPEGMNPVEFATLRVKALNQLGEHSAARAVAQDVDSGNWDLNLSNAALDAFIGTSDLVGACPVSQIKGRSLEGIRWQLVRDICFAFAGQSGRAQENLNKAFRDKDASQIDVLLAQRFAGAAGGGRRAINLEWDGVTELTAWRFAIANAVGAELPEALLKDAGPYFQNIAATAPMLPLAQRAEGATIAAGRGVMSSSAMVDLYSQIYAQGEGAGGESLTASNLRAAYVATDPAARVKAINDVWGATQTDYSRYVLTAYAAARITPSEDLADNAPKLLASMLTAGLDADALSWAQIVPQGSQGWALLALAQPQRPSPVTGSQLSTFIGDDDSEGQRKSQFLLAGLAGLGRIDDATQASASSDLGVDLSRGTKWSQLIDSAAQVNNPALVAYLAGVGMQGSGWDKMTARHLYHIVSALNRVGMSAEARMIAAEAVARG</sequence>
<proteinExistence type="predicted"/>
<organism evidence="2 3">
    <name type="scientific">Pontixanthobacter gangjinensis</name>
    <dbReference type="NCBI Taxonomy" id="1028742"/>
    <lineage>
        <taxon>Bacteria</taxon>
        <taxon>Pseudomonadati</taxon>
        <taxon>Pseudomonadota</taxon>
        <taxon>Alphaproteobacteria</taxon>
        <taxon>Sphingomonadales</taxon>
        <taxon>Erythrobacteraceae</taxon>
        <taxon>Pontixanthobacter</taxon>
    </lineage>
</organism>
<accession>A0A6I4SPX9</accession>